<dbReference type="Proteomes" id="UP000190409">
    <property type="component" value="Unassembled WGS sequence"/>
</dbReference>
<feature type="domain" description="Response regulatory" evidence="8">
    <location>
        <begin position="2"/>
        <end position="122"/>
    </location>
</feature>
<dbReference type="InterPro" id="IPR036388">
    <property type="entry name" value="WH-like_DNA-bd_sf"/>
</dbReference>
<dbReference type="SMART" id="SM00448">
    <property type="entry name" value="REC"/>
    <property type="match status" value="1"/>
</dbReference>
<dbReference type="PROSITE" id="PS50043">
    <property type="entry name" value="HTH_LUXR_2"/>
    <property type="match status" value="1"/>
</dbReference>
<evidence type="ECO:0000256" key="6">
    <source>
        <dbReference type="PROSITE-ProRule" id="PRU00169"/>
    </source>
</evidence>
<keyword evidence="3" id="KW-0805">Transcription regulation</keyword>
<dbReference type="Pfam" id="PF00072">
    <property type="entry name" value="Response_reg"/>
    <property type="match status" value="1"/>
</dbReference>
<evidence type="ECO:0000259" key="8">
    <source>
        <dbReference type="PROSITE" id="PS50110"/>
    </source>
</evidence>
<evidence type="ECO:0000256" key="2">
    <source>
        <dbReference type="ARBA" id="ARBA00023012"/>
    </source>
</evidence>
<dbReference type="InterPro" id="IPR039420">
    <property type="entry name" value="WalR-like"/>
</dbReference>
<dbReference type="InterPro" id="IPR058245">
    <property type="entry name" value="NreC/VraR/RcsB-like_REC"/>
</dbReference>
<name>A0A1S8KMG1_9LACT</name>
<dbReference type="PANTHER" id="PTHR43214">
    <property type="entry name" value="TWO-COMPONENT RESPONSE REGULATOR"/>
    <property type="match status" value="1"/>
</dbReference>
<dbReference type="Gene3D" id="1.10.10.10">
    <property type="entry name" value="Winged helix-like DNA-binding domain superfamily/Winged helix DNA-binding domain"/>
    <property type="match status" value="1"/>
</dbReference>
<comment type="caution">
    <text evidence="9">The sequence shown here is derived from an EMBL/GenBank/DDBJ whole genome shotgun (WGS) entry which is preliminary data.</text>
</comment>
<keyword evidence="1 6" id="KW-0597">Phosphoprotein</keyword>
<accession>A0A1S8KMG1</accession>
<evidence type="ECO:0000256" key="1">
    <source>
        <dbReference type="ARBA" id="ARBA00022553"/>
    </source>
</evidence>
<dbReference type="GO" id="GO:0000160">
    <property type="term" value="P:phosphorelay signal transduction system"/>
    <property type="evidence" value="ECO:0007669"/>
    <property type="project" value="UniProtKB-KW"/>
</dbReference>
<feature type="modified residue" description="4-aspartylphosphate" evidence="6">
    <location>
        <position position="54"/>
    </location>
</feature>
<keyword evidence="4 9" id="KW-0238">DNA-binding</keyword>
<organism evidence="9 10">
    <name type="scientific">Dolosigranulum pigrum</name>
    <dbReference type="NCBI Taxonomy" id="29394"/>
    <lineage>
        <taxon>Bacteria</taxon>
        <taxon>Bacillati</taxon>
        <taxon>Bacillota</taxon>
        <taxon>Bacilli</taxon>
        <taxon>Lactobacillales</taxon>
        <taxon>Carnobacteriaceae</taxon>
        <taxon>Dolosigranulum</taxon>
    </lineage>
</organism>
<keyword evidence="5" id="KW-0804">Transcription</keyword>
<dbReference type="InterPro" id="IPR011006">
    <property type="entry name" value="CheY-like_superfamily"/>
</dbReference>
<dbReference type="PRINTS" id="PR00038">
    <property type="entry name" value="HTHLUXR"/>
</dbReference>
<dbReference type="InterPro" id="IPR016032">
    <property type="entry name" value="Sig_transdc_resp-reg_C-effctor"/>
</dbReference>
<dbReference type="AlphaFoldDB" id="A0A1S8KMG1"/>
<dbReference type="Pfam" id="PF00196">
    <property type="entry name" value="GerE"/>
    <property type="match status" value="1"/>
</dbReference>
<evidence type="ECO:0000313" key="10">
    <source>
        <dbReference type="Proteomes" id="UP000190409"/>
    </source>
</evidence>
<dbReference type="InterPro" id="IPR000792">
    <property type="entry name" value="Tscrpt_reg_LuxR_C"/>
</dbReference>
<evidence type="ECO:0000313" key="9">
    <source>
        <dbReference type="EMBL" id="OOL80731.1"/>
    </source>
</evidence>
<feature type="domain" description="HTH luxR-type" evidence="7">
    <location>
        <begin position="131"/>
        <end position="196"/>
    </location>
</feature>
<sequence length="199" mass="22674">MKILLIDDHKLFSQSLALVLDQTTSDVQVDMINSEGELPDDLSELTVYDVLVLDINLDKGFSEDGFELAERVRAVAVDLPILMLTGFDLPVYEYQAHKLELSGFVNKNIDTEDLLSLLKHVKDGGRHFTTENWFIDELTSRERELLEAVATGKKRKVIAEEMYISERTLTNHMQSIMDKLEVNSTIEAIQKARELGYLK</sequence>
<dbReference type="GO" id="GO:0006355">
    <property type="term" value="P:regulation of DNA-templated transcription"/>
    <property type="evidence" value="ECO:0007669"/>
    <property type="project" value="InterPro"/>
</dbReference>
<proteinExistence type="predicted"/>
<dbReference type="CDD" id="cd06170">
    <property type="entry name" value="LuxR_C_like"/>
    <property type="match status" value="1"/>
</dbReference>
<protein>
    <submittedName>
        <fullName evidence="9">DNA-binding response regulator</fullName>
    </submittedName>
</protein>
<evidence type="ECO:0000256" key="5">
    <source>
        <dbReference type="ARBA" id="ARBA00023163"/>
    </source>
</evidence>
<gene>
    <name evidence="9" type="ORF">BWX42_02085</name>
</gene>
<reference evidence="9 10" key="1">
    <citation type="submission" date="2017-01" db="EMBL/GenBank/DDBJ databases">
        <title>Complete Genome Sequence of Dolosigranulum pigrum isolated from a Patient with interstitial lung disease.</title>
        <authorList>
            <person name="Mukhopadhyay R."/>
            <person name="Joaquin J."/>
            <person name="Hogue R."/>
            <person name="Fitzgerald S."/>
            <person name="Jospin G."/>
            <person name="Eisen J.A."/>
            <person name="Chaturvedi V."/>
        </authorList>
    </citation>
    <scope>NUCLEOTIDE SEQUENCE [LARGE SCALE GENOMIC DNA]</scope>
    <source>
        <strain evidence="9 10">15S00348</strain>
    </source>
</reference>
<dbReference type="CDD" id="cd17535">
    <property type="entry name" value="REC_NarL-like"/>
    <property type="match status" value="1"/>
</dbReference>
<dbReference type="Gene3D" id="3.40.50.2300">
    <property type="match status" value="1"/>
</dbReference>
<keyword evidence="2" id="KW-0902">Two-component regulatory system</keyword>
<dbReference type="PROSITE" id="PS50110">
    <property type="entry name" value="RESPONSE_REGULATORY"/>
    <property type="match status" value="1"/>
</dbReference>
<evidence type="ECO:0000259" key="7">
    <source>
        <dbReference type="PROSITE" id="PS50043"/>
    </source>
</evidence>
<dbReference type="PANTHER" id="PTHR43214:SF41">
    <property type="entry name" value="NITRATE_NITRITE RESPONSE REGULATOR PROTEIN NARP"/>
    <property type="match status" value="1"/>
</dbReference>
<evidence type="ECO:0000256" key="3">
    <source>
        <dbReference type="ARBA" id="ARBA00023015"/>
    </source>
</evidence>
<evidence type="ECO:0000256" key="4">
    <source>
        <dbReference type="ARBA" id="ARBA00023125"/>
    </source>
</evidence>
<dbReference type="EMBL" id="MUYF01000003">
    <property type="protein sequence ID" value="OOL80731.1"/>
    <property type="molecule type" value="Genomic_DNA"/>
</dbReference>
<dbReference type="SMART" id="SM00421">
    <property type="entry name" value="HTH_LUXR"/>
    <property type="match status" value="1"/>
</dbReference>
<dbReference type="SUPFAM" id="SSF52172">
    <property type="entry name" value="CheY-like"/>
    <property type="match status" value="1"/>
</dbReference>
<dbReference type="InterPro" id="IPR001789">
    <property type="entry name" value="Sig_transdc_resp-reg_receiver"/>
</dbReference>
<dbReference type="SUPFAM" id="SSF46894">
    <property type="entry name" value="C-terminal effector domain of the bipartite response regulators"/>
    <property type="match status" value="1"/>
</dbReference>
<dbReference type="GO" id="GO:0003677">
    <property type="term" value="F:DNA binding"/>
    <property type="evidence" value="ECO:0007669"/>
    <property type="project" value="UniProtKB-KW"/>
</dbReference>